<feature type="region of interest" description="Disordered" evidence="4">
    <location>
        <begin position="1"/>
        <end position="23"/>
    </location>
</feature>
<organism evidence="6 7">
    <name type="scientific">Vespula pensylvanica</name>
    <name type="common">Western yellow jacket</name>
    <name type="synonym">Wasp</name>
    <dbReference type="NCBI Taxonomy" id="30213"/>
    <lineage>
        <taxon>Eukaryota</taxon>
        <taxon>Metazoa</taxon>
        <taxon>Ecdysozoa</taxon>
        <taxon>Arthropoda</taxon>
        <taxon>Hexapoda</taxon>
        <taxon>Insecta</taxon>
        <taxon>Pterygota</taxon>
        <taxon>Neoptera</taxon>
        <taxon>Endopterygota</taxon>
        <taxon>Hymenoptera</taxon>
        <taxon>Apocrita</taxon>
        <taxon>Aculeata</taxon>
        <taxon>Vespoidea</taxon>
        <taxon>Vespidae</taxon>
        <taxon>Vespinae</taxon>
        <taxon>Vespula</taxon>
    </lineage>
</organism>
<name>A0A834PBF7_VESPE</name>
<accession>A0A834PBF7</accession>
<dbReference type="PROSITE" id="PS50096">
    <property type="entry name" value="IQ"/>
    <property type="match status" value="1"/>
</dbReference>
<dbReference type="Gene3D" id="2.120.10.80">
    <property type="entry name" value="Kelch-type beta propeller"/>
    <property type="match status" value="2"/>
</dbReference>
<evidence type="ECO:0000256" key="1">
    <source>
        <dbReference type="ARBA" id="ARBA00022441"/>
    </source>
</evidence>
<dbReference type="CDD" id="cd18186">
    <property type="entry name" value="BTB_POZ_ZBTB_KLHL-like"/>
    <property type="match status" value="1"/>
</dbReference>
<feature type="region of interest" description="Disordered" evidence="4">
    <location>
        <begin position="1084"/>
        <end position="1127"/>
    </location>
</feature>
<dbReference type="PANTHER" id="PTHR22667">
    <property type="entry name" value="AT01380P-RELATED"/>
    <property type="match status" value="1"/>
</dbReference>
<dbReference type="SUPFAM" id="SSF117281">
    <property type="entry name" value="Kelch motif"/>
    <property type="match status" value="1"/>
</dbReference>
<evidence type="ECO:0000256" key="4">
    <source>
        <dbReference type="SAM" id="MobiDB-lite"/>
    </source>
</evidence>
<dbReference type="Gene3D" id="1.25.40.420">
    <property type="match status" value="1"/>
</dbReference>
<evidence type="ECO:0000313" key="7">
    <source>
        <dbReference type="Proteomes" id="UP000600918"/>
    </source>
</evidence>
<dbReference type="SMART" id="SM00875">
    <property type="entry name" value="BACK"/>
    <property type="match status" value="1"/>
</dbReference>
<dbReference type="PROSITE" id="PS50097">
    <property type="entry name" value="BTB"/>
    <property type="match status" value="1"/>
</dbReference>
<dbReference type="CDD" id="cd23767">
    <property type="entry name" value="IQCD"/>
    <property type="match status" value="1"/>
</dbReference>
<evidence type="ECO:0000259" key="5">
    <source>
        <dbReference type="PROSITE" id="PS50097"/>
    </source>
</evidence>
<feature type="compositionally biased region" description="Polar residues" evidence="4">
    <location>
        <begin position="1118"/>
        <end position="1127"/>
    </location>
</feature>
<dbReference type="InterPro" id="IPR015915">
    <property type="entry name" value="Kelch-typ_b-propeller"/>
</dbReference>
<protein>
    <recommendedName>
        <fullName evidence="5">BTB domain-containing protein</fullName>
    </recommendedName>
</protein>
<dbReference type="CDD" id="cd14733">
    <property type="entry name" value="BACK"/>
    <property type="match status" value="1"/>
</dbReference>
<dbReference type="SUPFAM" id="SSF54695">
    <property type="entry name" value="POZ domain"/>
    <property type="match status" value="1"/>
</dbReference>
<feature type="domain" description="BTB" evidence="5">
    <location>
        <begin position="558"/>
        <end position="612"/>
    </location>
</feature>
<dbReference type="Pfam" id="PF24681">
    <property type="entry name" value="Kelch_KLHDC2_KLHL20_DRC7"/>
    <property type="match status" value="1"/>
</dbReference>
<dbReference type="PANTHER" id="PTHR22667:SF0">
    <property type="entry name" value="AT01380P-RELATED"/>
    <property type="match status" value="1"/>
</dbReference>
<evidence type="ECO:0000256" key="3">
    <source>
        <dbReference type="SAM" id="Coils"/>
    </source>
</evidence>
<sequence>MRRNSRPHNNSYISTSTEDDSSRSIELDLLNPRKTQLRQRLRRFLPFETQNIDSDATPNLLERSLSDRSTPRLVNRQCMESKLHSEEKKVIAAQKISNRRFTSPRDKRKYEYKVTFAEGKKSYECDKKEEEEEERKVESKEDLAKLCERFNITWTPIVYQEENVKTNSIEHPSNSKSSVVVLYQGGSFEAPKTFSKQLVQPSKSDRSIVRTSDVTSEHSLRIKPVDSPEYQSPRYSIPRRKITSRRYSRISKRSEPLNVNIYHKSRVVQVTPSTRDRWAAAERSKQADSISSKDPVSIQKEVFCYKVEDCQRISEKPSKTDKDLKEKCYPSDSKLMAQSVNTREQGQEETMKHSVLSPNLNFLIQNMQTRPNDIINDQVCFSTNDIDESRRIFPFQATPSGNLKVIPNQVVFESKKVSVLVADPRHTKVNVKAELNKSNIDVNRSISDSSTRQSFIDLPPGVTPSAINHLQAHKKLPDIQVEYKPRTQPYKAKAHQPEMEQNQSIQATSNQVPPIQEVPLSSLGLMQEEPIDWNSVILPEKTDLYRELARRITNYKNADCIIRIGQDEFHCHLLVLQSYSTFFDERNSKEIDLTESSVTSKAFSIIYDWMISPTSESCHLLRRDNILEIFTAAQYLGIKELEEQCWAFIDNDELFSENTAFLLYMEAKRINNTAVMELMVPRIMKFFLILVSTKDFLELSVDELCLLLKSNYICVNSQISFSEMEILMSAVRWLMHDWENRKKHMLEVLKCVRFGLIAPWQLVDVKRNPENPEFMELMSYPEIQKMVDDGLAFVIIKYWYGNQTEDYYHWIDLLGLSEPTNRNWAGEDKNYVTYREFLLYLEEYQRTKISELKASKQQMKPNPPNSPPKDYCQPTYQQSHCNHMTLTSGQGSFLTTNMGRASKYCTSKVSPSSYLPAESSTGIMMTPEMLSVYLNSLDRNNGKVNDRIQQDQERNNKQVNFDVRPNDDAKLQKRSCDPIKNNIEQFNYETQQQSDTTNLCYYRQQDSLIKEQLKKCKKTRYSYEKATDSSKSEEGAATTIQAMYRGYKARRKYDEIKRTSSEEKQNAKRVAELLSAPVGQKLHKPLEPIKVSNSLANQNNRENRIQQSASPRKKEGNRSNLMNQQSVSKDLEGLRFDMFLNETLPSEQPMKIPYNNLSNSVEVSKLIKTIKSPTFFNNCDEITSSFSHSDKTDPDDPFSPRICTIPTHTANNAIEKNDVVKRNGTRYQGGDNIQQYIPKSKKVQTCVCNHARPLPQRLSNSLLGPNIDSYFLDNSLFYPDRESILVFGGVDPHEGYGHPGNTGKDIYRFKPDENLWEFVGEIPEPRHHHSVVYLKGRIYLVGGADPRENNSQRKSIIVGTVWSYDPTTRVWYNEEDMLTPRKNFSLVVSHGKMYAIGGQDRNGIALRSAEAFDPLESTWKEIQPMCTARVGAAGIKYRDFIWVAGGMTKSKKELFSKDVECYDPIKNSWLKMEPLNSPRCFATLYVVSDCLYAIGGASTTGNSTDSIDRIDIWDPHLCVWKEEAKMSIARHGHCTASIGAQLLIIGGVTTVFMKTLSSVECYCCEQGKWIRGVSPLPYAISGHSIVTLPPANLLVDS</sequence>
<evidence type="ECO:0000313" key="6">
    <source>
        <dbReference type="EMBL" id="KAF7435055.1"/>
    </source>
</evidence>
<feature type="coiled-coil region" evidence="3">
    <location>
        <begin position="120"/>
        <end position="149"/>
    </location>
</feature>
<dbReference type="Pfam" id="PF00651">
    <property type="entry name" value="BTB"/>
    <property type="match status" value="1"/>
</dbReference>
<keyword evidence="7" id="KW-1185">Reference proteome</keyword>
<dbReference type="Proteomes" id="UP000600918">
    <property type="component" value="Unassembled WGS sequence"/>
</dbReference>
<dbReference type="Pfam" id="PF01344">
    <property type="entry name" value="Kelch_1"/>
    <property type="match status" value="2"/>
</dbReference>
<evidence type="ECO:0000256" key="2">
    <source>
        <dbReference type="ARBA" id="ARBA00022737"/>
    </source>
</evidence>
<dbReference type="InterPro" id="IPR011705">
    <property type="entry name" value="BACK"/>
</dbReference>
<dbReference type="InterPro" id="IPR000210">
    <property type="entry name" value="BTB/POZ_dom"/>
</dbReference>
<dbReference type="Pfam" id="PF07707">
    <property type="entry name" value="BACK"/>
    <property type="match status" value="1"/>
</dbReference>
<gene>
    <name evidence="6" type="ORF">H0235_003246</name>
</gene>
<comment type="caution">
    <text evidence="6">The sequence shown here is derived from an EMBL/GenBank/DDBJ whole genome shotgun (WGS) entry which is preliminary data.</text>
</comment>
<feature type="compositionally biased region" description="Polar residues" evidence="4">
    <location>
        <begin position="1091"/>
        <end position="1110"/>
    </location>
</feature>
<dbReference type="Gene3D" id="3.30.710.10">
    <property type="entry name" value="Potassium Channel Kv1.1, Chain A"/>
    <property type="match status" value="1"/>
</dbReference>
<dbReference type="SMART" id="SM00225">
    <property type="entry name" value="BTB"/>
    <property type="match status" value="1"/>
</dbReference>
<dbReference type="SMART" id="SM00612">
    <property type="entry name" value="Kelch"/>
    <property type="match status" value="6"/>
</dbReference>
<dbReference type="GO" id="GO:0003779">
    <property type="term" value="F:actin binding"/>
    <property type="evidence" value="ECO:0007669"/>
    <property type="project" value="UniProtKB-KW"/>
</dbReference>
<dbReference type="Gene3D" id="1.20.5.190">
    <property type="match status" value="1"/>
</dbReference>
<dbReference type="Pfam" id="PF00612">
    <property type="entry name" value="IQ"/>
    <property type="match status" value="1"/>
</dbReference>
<dbReference type="SMART" id="SM00015">
    <property type="entry name" value="IQ"/>
    <property type="match status" value="1"/>
</dbReference>
<keyword evidence="2" id="KW-0677">Repeat</keyword>
<dbReference type="InterPro" id="IPR000048">
    <property type="entry name" value="IQ_motif_EF-hand-BS"/>
</dbReference>
<proteinExistence type="predicted"/>
<dbReference type="InterPro" id="IPR006652">
    <property type="entry name" value="Kelch_1"/>
</dbReference>
<feature type="compositionally biased region" description="Polar residues" evidence="4">
    <location>
        <begin position="7"/>
        <end position="16"/>
    </location>
</feature>
<keyword evidence="3" id="KW-0175">Coiled coil</keyword>
<reference evidence="6" key="1">
    <citation type="journal article" date="2020" name="G3 (Bethesda)">
        <title>High-Quality Assemblies for Three Invasive Social Wasps from the &lt;i&gt;Vespula&lt;/i&gt; Genus.</title>
        <authorList>
            <person name="Harrop T.W.R."/>
            <person name="Guhlin J."/>
            <person name="McLaughlin G.M."/>
            <person name="Permina E."/>
            <person name="Stockwell P."/>
            <person name="Gilligan J."/>
            <person name="Le Lec M.F."/>
            <person name="Gruber M.A.M."/>
            <person name="Quinn O."/>
            <person name="Lovegrove M."/>
            <person name="Duncan E.J."/>
            <person name="Remnant E.J."/>
            <person name="Van Eeckhoven J."/>
            <person name="Graham B."/>
            <person name="Knapp R.A."/>
            <person name="Langford K.W."/>
            <person name="Kronenberg Z."/>
            <person name="Press M.O."/>
            <person name="Eacker S.M."/>
            <person name="Wilson-Rankin E.E."/>
            <person name="Purcell J."/>
            <person name="Lester P.J."/>
            <person name="Dearden P.K."/>
        </authorList>
    </citation>
    <scope>NUCLEOTIDE SEQUENCE</scope>
    <source>
        <strain evidence="6">Volc-1</strain>
    </source>
</reference>
<dbReference type="EMBL" id="JACSDY010000002">
    <property type="protein sequence ID" value="KAF7435055.1"/>
    <property type="molecule type" value="Genomic_DNA"/>
</dbReference>
<keyword evidence="1" id="KW-0880">Kelch repeat</keyword>
<dbReference type="InterPro" id="IPR011333">
    <property type="entry name" value="SKP1/BTB/POZ_sf"/>
</dbReference>